<accession>A0A6C0C645</accession>
<protein>
    <submittedName>
        <fullName evidence="1">Uncharacterized protein</fullName>
    </submittedName>
</protein>
<dbReference type="AlphaFoldDB" id="A0A6C0C645"/>
<dbReference type="EMBL" id="MN739334">
    <property type="protein sequence ID" value="QHS99003.1"/>
    <property type="molecule type" value="Genomic_DNA"/>
</dbReference>
<evidence type="ECO:0000313" key="1">
    <source>
        <dbReference type="EMBL" id="QHS99003.1"/>
    </source>
</evidence>
<reference evidence="1" key="1">
    <citation type="journal article" date="2020" name="Nature">
        <title>Giant virus diversity and host interactions through global metagenomics.</title>
        <authorList>
            <person name="Schulz F."/>
            <person name="Roux S."/>
            <person name="Paez-Espino D."/>
            <person name="Jungbluth S."/>
            <person name="Walsh D.A."/>
            <person name="Denef V.J."/>
            <person name="McMahon K.D."/>
            <person name="Konstantinidis K.T."/>
            <person name="Eloe-Fadrosh E.A."/>
            <person name="Kyrpides N.C."/>
            <person name="Woyke T."/>
        </authorList>
    </citation>
    <scope>NUCLEOTIDE SEQUENCE</scope>
    <source>
        <strain evidence="1">GVMAG-M-3300020185-33</strain>
    </source>
</reference>
<name>A0A6C0C645_9ZZZZ</name>
<sequence length="227" mass="26033">MKEQLIILGFITGIIFCATYTNKSLTEGFNDRNRPQQNAVSDCPNLLVKKGNKLMLLNSRKAKIPGINPIFFDNLEDYVEFVKWQHSQDIKCPVLYFNEMQDAQGNTRYRMLNDPLDPQAGLPSYNQIMATEVPLYDSNMDHPPYNQNNYHGFDSTNQNLGRYTTLDKAFYTNDKSANAMDVNWGGDGYAEKMIKMGKFNKDFRKQDKFSEFKGVEIPPANNSAPRL</sequence>
<organism evidence="1">
    <name type="scientific">viral metagenome</name>
    <dbReference type="NCBI Taxonomy" id="1070528"/>
    <lineage>
        <taxon>unclassified sequences</taxon>
        <taxon>metagenomes</taxon>
        <taxon>organismal metagenomes</taxon>
    </lineage>
</organism>
<proteinExistence type="predicted"/>